<comment type="caution">
    <text evidence="2">The sequence shown here is derived from an EMBL/GenBank/DDBJ whole genome shotgun (WGS) entry which is preliminary data.</text>
</comment>
<organism evidence="2 3">
    <name type="scientific">Microbulbifer salipaludis</name>
    <dbReference type="NCBI Taxonomy" id="187980"/>
    <lineage>
        <taxon>Bacteria</taxon>
        <taxon>Pseudomonadati</taxon>
        <taxon>Pseudomonadota</taxon>
        <taxon>Gammaproteobacteria</taxon>
        <taxon>Cellvibrionales</taxon>
        <taxon>Microbulbiferaceae</taxon>
        <taxon>Microbulbifer</taxon>
    </lineage>
</organism>
<sequence>MKIQKIQALEAILQRMLNDNIRITARSVARDKDSPFKHASDITRQPDRKAVFDRYCARQAELKALIEKTDKQSRSNLQARVAHLTQEIEALKSERDLLIASHKAMLLAVGEIGGLAAWRKFFPAWENTRLQLAEMQALPGVENGNHDSLE</sequence>
<keyword evidence="3" id="KW-1185">Reference proteome</keyword>
<evidence type="ECO:0000256" key="1">
    <source>
        <dbReference type="SAM" id="Coils"/>
    </source>
</evidence>
<feature type="coiled-coil region" evidence="1">
    <location>
        <begin position="74"/>
        <end position="101"/>
    </location>
</feature>
<evidence type="ECO:0000313" key="2">
    <source>
        <dbReference type="EMBL" id="MBN8431606.1"/>
    </source>
</evidence>
<protein>
    <submittedName>
        <fullName evidence="2">Uncharacterized protein</fullName>
    </submittedName>
</protein>
<dbReference type="RefSeq" id="WP_207002442.1">
    <property type="nucleotide sequence ID" value="NZ_JAEKJR010000002.1"/>
</dbReference>
<reference evidence="2 3" key="1">
    <citation type="submission" date="2020-12" db="EMBL/GenBank/DDBJ databases">
        <title>Oil enriched cultivation method for isolating marine PHA-producing bacteria.</title>
        <authorList>
            <person name="Zheng W."/>
            <person name="Yu S."/>
            <person name="Huang Y."/>
        </authorList>
    </citation>
    <scope>NUCLEOTIDE SEQUENCE [LARGE SCALE GENOMIC DNA]</scope>
    <source>
        <strain evidence="2 3">SN0-2</strain>
    </source>
</reference>
<proteinExistence type="predicted"/>
<dbReference type="Proteomes" id="UP000664293">
    <property type="component" value="Unassembled WGS sequence"/>
</dbReference>
<keyword evidence="1" id="KW-0175">Coiled coil</keyword>
<dbReference type="EMBL" id="JAEKJR010000002">
    <property type="protein sequence ID" value="MBN8431606.1"/>
    <property type="molecule type" value="Genomic_DNA"/>
</dbReference>
<name>A0ABS3E8J6_9GAMM</name>
<accession>A0ABS3E8J6</accession>
<gene>
    <name evidence="2" type="ORF">JF535_12155</name>
</gene>
<evidence type="ECO:0000313" key="3">
    <source>
        <dbReference type="Proteomes" id="UP000664293"/>
    </source>
</evidence>